<dbReference type="InterPro" id="IPR021130">
    <property type="entry name" value="PRib-ATP_PPHydrolase-like"/>
</dbReference>
<dbReference type="EMBL" id="KY052796">
    <property type="protein sequence ID" value="ASE99812.1"/>
    <property type="molecule type" value="Genomic_DNA"/>
</dbReference>
<evidence type="ECO:0000313" key="1">
    <source>
        <dbReference type="EMBL" id="ASE99812.1"/>
    </source>
</evidence>
<dbReference type="Pfam" id="PF01503">
    <property type="entry name" value="PRA-PH"/>
    <property type="match status" value="1"/>
</dbReference>
<accession>A0A218MKL0</accession>
<dbReference type="Gene3D" id="1.10.3420.10">
    <property type="entry name" value="putative ntp pyrophosphohydrolase like domain"/>
    <property type="match status" value="1"/>
</dbReference>
<reference evidence="1" key="2">
    <citation type="journal article" date="2017" name="Nat. Commun.">
        <title>Single-virus genomics reveals hidden cosmopolitan and abundant viruses.</title>
        <authorList>
            <person name="Martinez-Hernandez F."/>
            <person name="Fornas O."/>
            <person name="Lluesma Gomez M."/>
            <person name="Bolduc B."/>
            <person name="de la Cruz Pena M.J."/>
            <person name="Martinez J.M."/>
            <person name="Anton J."/>
            <person name="Gasol J.M."/>
            <person name="Rosselli R."/>
            <person name="Rodriguez-Valera F."/>
            <person name="Sullivan M.B."/>
            <person name="Acinas S.G."/>
            <person name="Martinez-Garcia M."/>
        </authorList>
    </citation>
    <scope>NUCLEOTIDE SEQUENCE</scope>
</reference>
<proteinExistence type="predicted"/>
<dbReference type="SUPFAM" id="SSF101386">
    <property type="entry name" value="all-alpha NTP pyrophosphatases"/>
    <property type="match status" value="1"/>
</dbReference>
<dbReference type="InterPro" id="IPR033653">
    <property type="entry name" value="NTP-PPase_DR2231-like"/>
</dbReference>
<sequence length="149" mass="17208">MTHEDIFKSLHEDLLGDINRFHNKFGFKKNEKVGIPDNNELVNFRTSFLMEELAEYTQAITKKDDAAALDALVDIVYIALGTAWLFNLPFEKAWKEVQTANMKKIRAKSKSKKRGTSFDVIKPKGWTAPNIDQIVEEEKEKNEDFSNRL</sequence>
<dbReference type="InterPro" id="IPR023292">
    <property type="entry name" value="NTP_PyroPHydrolase-like_dom_sf"/>
</dbReference>
<protein>
    <submittedName>
        <fullName evidence="1">Uncharacterized protein</fullName>
    </submittedName>
</protein>
<reference evidence="1" key="1">
    <citation type="submission" date="2016-10" db="EMBL/GenBank/DDBJ databases">
        <authorList>
            <person name="Varghese N."/>
        </authorList>
    </citation>
    <scope>NUCLEOTIDE SEQUENCE</scope>
</reference>
<organism evidence="1">
    <name type="scientific">uncultured virus</name>
    <dbReference type="NCBI Taxonomy" id="340016"/>
    <lineage>
        <taxon>Viruses</taxon>
        <taxon>environmental samples</taxon>
    </lineage>
</organism>
<name>A0A218MKL0_9VIRU</name>
<dbReference type="CDD" id="cd11530">
    <property type="entry name" value="NTP-PPase_DR2231_like"/>
    <property type="match status" value="1"/>
</dbReference>